<keyword evidence="7" id="KW-0456">Lyase</keyword>
<dbReference type="Pfam" id="PF02586">
    <property type="entry name" value="SRAP"/>
    <property type="match status" value="1"/>
</dbReference>
<dbReference type="EC" id="3.4.-.-" evidence="8"/>
<sequence>MCGRMAVTLPHDAMAQVFDANLSNDLPHVPNYNVCPTAQVHAVTSSDGVRRLQPMRWGFIPRWYKKPNGGPLLINARSETIAEKPAFRDACRNRRCLIVADGFYEWKREKDQTPLPWWVTRSDGAPMVFAGVWQNWGAEEEVLTTCAIVTIAANDDMAPIHHRLPVILDEDQWALWLGEEGKGAAALMKSAPEGALSIARVSTAVNSNRATGPELIEPFEDH</sequence>
<keyword evidence="6" id="KW-0238">DNA-binding</keyword>
<dbReference type="InterPro" id="IPR036590">
    <property type="entry name" value="SRAP-like"/>
</dbReference>
<dbReference type="AlphaFoldDB" id="A0A1M5SKK0"/>
<dbReference type="PANTHER" id="PTHR13604">
    <property type="entry name" value="DC12-RELATED"/>
    <property type="match status" value="1"/>
</dbReference>
<evidence type="ECO:0000256" key="7">
    <source>
        <dbReference type="ARBA" id="ARBA00023239"/>
    </source>
</evidence>
<evidence type="ECO:0000256" key="5">
    <source>
        <dbReference type="ARBA" id="ARBA00023124"/>
    </source>
</evidence>
<dbReference type="GO" id="GO:0003697">
    <property type="term" value="F:single-stranded DNA binding"/>
    <property type="evidence" value="ECO:0007669"/>
    <property type="project" value="InterPro"/>
</dbReference>
<keyword evidence="2 8" id="KW-0645">Protease</keyword>
<keyword evidence="3" id="KW-0227">DNA damage</keyword>
<organism evidence="9 10">
    <name type="scientific">Cognatiyoonia sediminum</name>
    <dbReference type="NCBI Taxonomy" id="1508389"/>
    <lineage>
        <taxon>Bacteria</taxon>
        <taxon>Pseudomonadati</taxon>
        <taxon>Pseudomonadota</taxon>
        <taxon>Alphaproteobacteria</taxon>
        <taxon>Rhodobacterales</taxon>
        <taxon>Paracoccaceae</taxon>
        <taxon>Cognatiyoonia</taxon>
    </lineage>
</organism>
<evidence type="ECO:0000256" key="4">
    <source>
        <dbReference type="ARBA" id="ARBA00022801"/>
    </source>
</evidence>
<dbReference type="EMBL" id="FQXB01000006">
    <property type="protein sequence ID" value="SHH39074.1"/>
    <property type="molecule type" value="Genomic_DNA"/>
</dbReference>
<dbReference type="Proteomes" id="UP000184074">
    <property type="component" value="Unassembled WGS sequence"/>
</dbReference>
<evidence type="ECO:0000313" key="9">
    <source>
        <dbReference type="EMBL" id="SHH39074.1"/>
    </source>
</evidence>
<dbReference type="GO" id="GO:0006508">
    <property type="term" value="P:proteolysis"/>
    <property type="evidence" value="ECO:0007669"/>
    <property type="project" value="UniProtKB-KW"/>
</dbReference>
<proteinExistence type="inferred from homology"/>
<dbReference type="SUPFAM" id="SSF143081">
    <property type="entry name" value="BB1717-like"/>
    <property type="match status" value="1"/>
</dbReference>
<evidence type="ECO:0000256" key="6">
    <source>
        <dbReference type="ARBA" id="ARBA00023125"/>
    </source>
</evidence>
<dbReference type="OrthoDB" id="9782620at2"/>
<dbReference type="RefSeq" id="WP_072902469.1">
    <property type="nucleotide sequence ID" value="NZ_FQXB01000006.1"/>
</dbReference>
<dbReference type="PANTHER" id="PTHR13604:SF0">
    <property type="entry name" value="ABASIC SITE PROCESSING PROTEIN HMCES"/>
    <property type="match status" value="1"/>
</dbReference>
<dbReference type="GO" id="GO:0106300">
    <property type="term" value="P:protein-DNA covalent cross-linking repair"/>
    <property type="evidence" value="ECO:0007669"/>
    <property type="project" value="InterPro"/>
</dbReference>
<keyword evidence="5" id="KW-0190">Covalent protein-DNA linkage</keyword>
<dbReference type="STRING" id="1508389.SAMN05444003_3022"/>
<evidence type="ECO:0000256" key="3">
    <source>
        <dbReference type="ARBA" id="ARBA00022763"/>
    </source>
</evidence>
<evidence type="ECO:0000256" key="1">
    <source>
        <dbReference type="ARBA" id="ARBA00008136"/>
    </source>
</evidence>
<keyword evidence="4 8" id="KW-0378">Hydrolase</keyword>
<reference evidence="9 10" key="1">
    <citation type="submission" date="2016-11" db="EMBL/GenBank/DDBJ databases">
        <authorList>
            <person name="Jaros S."/>
            <person name="Januszkiewicz K."/>
            <person name="Wedrychowicz H."/>
        </authorList>
    </citation>
    <scope>NUCLEOTIDE SEQUENCE [LARGE SCALE GENOMIC DNA]</scope>
    <source>
        <strain evidence="9 10">DSM 28715</strain>
    </source>
</reference>
<dbReference type="GO" id="GO:0016829">
    <property type="term" value="F:lyase activity"/>
    <property type="evidence" value="ECO:0007669"/>
    <property type="project" value="UniProtKB-KW"/>
</dbReference>
<comment type="similarity">
    <text evidence="1 8">Belongs to the SOS response-associated peptidase family.</text>
</comment>
<evidence type="ECO:0000256" key="8">
    <source>
        <dbReference type="RuleBase" id="RU364100"/>
    </source>
</evidence>
<dbReference type="InterPro" id="IPR003738">
    <property type="entry name" value="SRAP"/>
</dbReference>
<evidence type="ECO:0000313" key="10">
    <source>
        <dbReference type="Proteomes" id="UP000184074"/>
    </source>
</evidence>
<keyword evidence="10" id="KW-1185">Reference proteome</keyword>
<dbReference type="GO" id="GO:0008233">
    <property type="term" value="F:peptidase activity"/>
    <property type="evidence" value="ECO:0007669"/>
    <property type="project" value="UniProtKB-KW"/>
</dbReference>
<protein>
    <recommendedName>
        <fullName evidence="8">Abasic site processing protein</fullName>
        <ecNumber evidence="8">3.4.-.-</ecNumber>
    </recommendedName>
</protein>
<name>A0A1M5SKK0_9RHOB</name>
<dbReference type="Gene3D" id="3.90.1680.10">
    <property type="entry name" value="SOS response associated peptidase-like"/>
    <property type="match status" value="1"/>
</dbReference>
<evidence type="ECO:0000256" key="2">
    <source>
        <dbReference type="ARBA" id="ARBA00022670"/>
    </source>
</evidence>
<gene>
    <name evidence="9" type="ORF">SAMN05444003_3022</name>
</gene>
<accession>A0A1M5SKK0</accession>